<dbReference type="AlphaFoldDB" id="A0AAP8MC22"/>
<comment type="caution">
    <text evidence="1">The sequence shown here is derived from an EMBL/GenBank/DDBJ whole genome shotgun (WGS) entry which is preliminary data.</text>
</comment>
<protein>
    <submittedName>
        <fullName evidence="1">Uncharacterized protein</fullName>
    </submittedName>
</protein>
<evidence type="ECO:0000313" key="1">
    <source>
        <dbReference type="EMBL" id="PLW85048.1"/>
    </source>
</evidence>
<gene>
    <name evidence="1" type="ORF">C0029_16065</name>
</gene>
<name>A0AAP8MC22_9GAMM</name>
<dbReference type="EMBL" id="PKUR01000004">
    <property type="protein sequence ID" value="PLW85048.1"/>
    <property type="molecule type" value="Genomic_DNA"/>
</dbReference>
<reference evidence="1 2" key="1">
    <citation type="submission" date="2018-01" db="EMBL/GenBank/DDBJ databases">
        <title>The draft genome sequence of Halioglobus japonicus S1-36.</title>
        <authorList>
            <person name="Du Z.-J."/>
            <person name="Shi M.-J."/>
        </authorList>
    </citation>
    <scope>NUCLEOTIDE SEQUENCE [LARGE SCALE GENOMIC DNA]</scope>
    <source>
        <strain evidence="1 2">S1-36</strain>
    </source>
</reference>
<dbReference type="KEGG" id="hja:BST95_01800"/>
<sequence>MAAILIASSAPASLELECSCKQRLNADQGDLQGHGYWGRALLRRDRTAWRQLDALFIALTA</sequence>
<evidence type="ECO:0000313" key="2">
    <source>
        <dbReference type="Proteomes" id="UP000235162"/>
    </source>
</evidence>
<organism evidence="1 2">
    <name type="scientific">Halioglobus japonicus</name>
    <dbReference type="NCBI Taxonomy" id="930805"/>
    <lineage>
        <taxon>Bacteria</taxon>
        <taxon>Pseudomonadati</taxon>
        <taxon>Pseudomonadota</taxon>
        <taxon>Gammaproteobacteria</taxon>
        <taxon>Cellvibrionales</taxon>
        <taxon>Halieaceae</taxon>
        <taxon>Halioglobus</taxon>
    </lineage>
</organism>
<accession>A0AAP8MC22</accession>
<proteinExistence type="predicted"/>
<dbReference type="Proteomes" id="UP000235162">
    <property type="component" value="Unassembled WGS sequence"/>
</dbReference>
<keyword evidence="2" id="KW-1185">Reference proteome</keyword>